<dbReference type="EMBL" id="PJQY01000427">
    <property type="protein sequence ID" value="PQQ11047.1"/>
    <property type="molecule type" value="Genomic_DNA"/>
</dbReference>
<sequence length="85" mass="9145">MGFEEVEEMGVVALGSVGFGIGESTGFGFLGQIWCQTKEEAMGASSPPRLSGMQKQVLSLYRGFLRAARAKSAEDRQQIESLVSN</sequence>
<evidence type="ECO:0000313" key="2">
    <source>
        <dbReference type="Proteomes" id="UP000250321"/>
    </source>
</evidence>
<dbReference type="AlphaFoldDB" id="A0A314YY75"/>
<protein>
    <submittedName>
        <fullName evidence="1">Succinate dehydrogenase assembly factor 1 mitochondrial</fullName>
    </submittedName>
</protein>
<proteinExistence type="predicted"/>
<accession>A0A314YY75</accession>
<organism evidence="1 2">
    <name type="scientific">Prunus yedoensis var. nudiflora</name>
    <dbReference type="NCBI Taxonomy" id="2094558"/>
    <lineage>
        <taxon>Eukaryota</taxon>
        <taxon>Viridiplantae</taxon>
        <taxon>Streptophyta</taxon>
        <taxon>Embryophyta</taxon>
        <taxon>Tracheophyta</taxon>
        <taxon>Spermatophyta</taxon>
        <taxon>Magnoliopsida</taxon>
        <taxon>eudicotyledons</taxon>
        <taxon>Gunneridae</taxon>
        <taxon>Pentapetalae</taxon>
        <taxon>rosids</taxon>
        <taxon>fabids</taxon>
        <taxon>Rosales</taxon>
        <taxon>Rosaceae</taxon>
        <taxon>Amygdaloideae</taxon>
        <taxon>Amygdaleae</taxon>
        <taxon>Prunus</taxon>
    </lineage>
</organism>
<comment type="caution">
    <text evidence="1">The sequence shown here is derived from an EMBL/GenBank/DDBJ whole genome shotgun (WGS) entry which is preliminary data.</text>
</comment>
<name>A0A314YY75_PRUYE</name>
<evidence type="ECO:0000313" key="1">
    <source>
        <dbReference type="EMBL" id="PQQ11047.1"/>
    </source>
</evidence>
<dbReference type="OrthoDB" id="273010at2759"/>
<dbReference type="Proteomes" id="UP000250321">
    <property type="component" value="Unassembled WGS sequence"/>
</dbReference>
<keyword evidence="2" id="KW-1185">Reference proteome</keyword>
<dbReference type="STRING" id="2094558.A0A314YY75"/>
<reference evidence="1 2" key="1">
    <citation type="submission" date="2018-02" db="EMBL/GenBank/DDBJ databases">
        <title>Draft genome of wild Prunus yedoensis var. nudiflora.</title>
        <authorList>
            <person name="Baek S."/>
            <person name="Kim J.-H."/>
            <person name="Choi K."/>
            <person name="Kim G.-B."/>
            <person name="Cho A."/>
            <person name="Jang H."/>
            <person name="Shin C.-H."/>
            <person name="Yu H.-J."/>
            <person name="Mun J.-H."/>
        </authorList>
    </citation>
    <scope>NUCLEOTIDE SEQUENCE [LARGE SCALE GENOMIC DNA]</scope>
    <source>
        <strain evidence="2">cv. Jeju island</strain>
        <tissue evidence="1">Leaf</tissue>
    </source>
</reference>
<gene>
    <name evidence="1" type="ORF">Pyn_25546</name>
</gene>